<dbReference type="InterPro" id="IPR025159">
    <property type="entry name" value="AbiEi_N"/>
</dbReference>
<sequence>MHPTLQSAARRRLGVFTVVEARRAGYRADEIRSAISSGRWHRLRRGIYIETAAWRSVADDPRARHLVECVAVLTALKPGPVVSHSSAARFHRFVLPGRIDGDVRLTQVEEWRQGRGYRIAAATLPANDLTSAPPLTVTSEARTLVDCAREWPLVDAVVAVDAALHAGQVTRAGLRSAVLAQTHWLGVGGAARAVDLSDGRAESPLESRGRLALVSGGLPRPELQVELHGVRGFVARVDAWYDDAAVALEFDGRVKYLDPRPGNTSGDVLWREKRREDLIRELDVRVVRIAQEDVDAPRTLMARVARLLATPWVGPRRFTVVRRPEPGADPADAVA</sequence>
<protein>
    <submittedName>
        <fullName evidence="2">Transcriptional regulator, AbiEi antitoxin, Type IV TA system</fullName>
    </submittedName>
</protein>
<name>A0A1M7UG49_9ACTN</name>
<organism evidence="2 3">
    <name type="scientific">Geodermatophilus obscurus</name>
    <dbReference type="NCBI Taxonomy" id="1861"/>
    <lineage>
        <taxon>Bacteria</taxon>
        <taxon>Bacillati</taxon>
        <taxon>Actinomycetota</taxon>
        <taxon>Actinomycetes</taxon>
        <taxon>Geodermatophilales</taxon>
        <taxon>Geodermatophilaceae</taxon>
        <taxon>Geodermatophilus</taxon>
    </lineage>
</organism>
<evidence type="ECO:0000313" key="3">
    <source>
        <dbReference type="Proteomes" id="UP000184428"/>
    </source>
</evidence>
<reference evidence="2 3" key="1">
    <citation type="submission" date="2016-12" db="EMBL/GenBank/DDBJ databases">
        <authorList>
            <person name="Song W.-J."/>
            <person name="Kurnit D.M."/>
        </authorList>
    </citation>
    <scope>NUCLEOTIDE SEQUENCE [LARGE SCALE GENOMIC DNA]</scope>
    <source>
        <strain evidence="2 3">DSM 43162</strain>
    </source>
</reference>
<dbReference type="AlphaFoldDB" id="A0A1M7UG49"/>
<accession>A0A1M7UG49</accession>
<evidence type="ECO:0000313" key="2">
    <source>
        <dbReference type="EMBL" id="SHN81847.1"/>
    </source>
</evidence>
<dbReference type="Pfam" id="PF13338">
    <property type="entry name" value="AbiEi_4"/>
    <property type="match status" value="1"/>
</dbReference>
<dbReference type="EMBL" id="FRDM01000017">
    <property type="protein sequence ID" value="SHN81847.1"/>
    <property type="molecule type" value="Genomic_DNA"/>
</dbReference>
<evidence type="ECO:0000259" key="1">
    <source>
        <dbReference type="Pfam" id="PF13338"/>
    </source>
</evidence>
<proteinExistence type="predicted"/>
<feature type="domain" description="AbiEi antitoxin N-terminal" evidence="1">
    <location>
        <begin position="6"/>
        <end position="49"/>
    </location>
</feature>
<dbReference type="Proteomes" id="UP000184428">
    <property type="component" value="Unassembled WGS sequence"/>
</dbReference>
<dbReference type="OrthoDB" id="5517693at2"/>
<gene>
    <name evidence="2" type="ORF">SAMN05660350_03175</name>
</gene>